<organism evidence="1 2">
    <name type="scientific">Parachitinimonas caeni</name>
    <dbReference type="NCBI Taxonomy" id="3031301"/>
    <lineage>
        <taxon>Bacteria</taxon>
        <taxon>Pseudomonadati</taxon>
        <taxon>Pseudomonadota</taxon>
        <taxon>Betaproteobacteria</taxon>
        <taxon>Neisseriales</taxon>
        <taxon>Chitinibacteraceae</taxon>
        <taxon>Parachitinimonas</taxon>
    </lineage>
</organism>
<dbReference type="PANTHER" id="PTHR35841">
    <property type="entry name" value="PHOSPHONATES-BINDING PERIPLASMIC PROTEIN"/>
    <property type="match status" value="1"/>
</dbReference>
<reference evidence="1" key="1">
    <citation type="submission" date="2023-03" db="EMBL/GenBank/DDBJ databases">
        <title>Chitinimonas shenzhenensis gen. nov., sp. nov., a novel member of family Burkholderiaceae isolated from activated sludge collected in Shen Zhen, China.</title>
        <authorList>
            <person name="Wang X."/>
        </authorList>
    </citation>
    <scope>NUCLEOTIDE SEQUENCE</scope>
    <source>
        <strain evidence="1">DQS-5</strain>
    </source>
</reference>
<dbReference type="Gene3D" id="3.40.190.10">
    <property type="entry name" value="Periplasmic binding protein-like II"/>
    <property type="match status" value="2"/>
</dbReference>
<protein>
    <submittedName>
        <fullName evidence="1">Phosphate/phosphite/phosphonate ABC transporter substrate-binding protein</fullName>
    </submittedName>
</protein>
<proteinExistence type="predicted"/>
<dbReference type="EMBL" id="JARRAF010000001">
    <property type="protein sequence ID" value="MDK2122503.1"/>
    <property type="molecule type" value="Genomic_DNA"/>
</dbReference>
<dbReference type="Pfam" id="PF12974">
    <property type="entry name" value="Phosphonate-bd"/>
    <property type="match status" value="1"/>
</dbReference>
<dbReference type="RefSeq" id="WP_284098791.1">
    <property type="nucleotide sequence ID" value="NZ_JARRAF010000001.1"/>
</dbReference>
<sequence>MCASPEKPFWPLPGPVTRRAWLAAAGWLCSGLLMAPALAAMPELRIGVEPYISPRSLIAGYLPLRQALERNLGRPVMLFTGADYRQFLRRVEAADFDLLLLSPHAARFAETSGGYQAVAQSAARSSGLLLVRKESPIRRIEELRGSTIAMPDPLTAATLLGESLLRESGLMTANAVTLRYYTVHNTAALMVLRGGVQACVINNTAFSQMPADIRQHLRVLAETPTIAHASLLVRMGLTPAEQKRQVDAVMLFVNSTQNGRSILAKYGLHGLEPLSNADQARLEPMEKELSRRLTKGL</sequence>
<name>A0ABT7DR04_9NEIS</name>
<dbReference type="PANTHER" id="PTHR35841:SF1">
    <property type="entry name" value="PHOSPHONATES-BINDING PERIPLASMIC PROTEIN"/>
    <property type="match status" value="1"/>
</dbReference>
<evidence type="ECO:0000313" key="2">
    <source>
        <dbReference type="Proteomes" id="UP001172778"/>
    </source>
</evidence>
<comment type="caution">
    <text evidence="1">The sequence shown here is derived from an EMBL/GenBank/DDBJ whole genome shotgun (WGS) entry which is preliminary data.</text>
</comment>
<evidence type="ECO:0000313" key="1">
    <source>
        <dbReference type="EMBL" id="MDK2122503.1"/>
    </source>
</evidence>
<dbReference type="Proteomes" id="UP001172778">
    <property type="component" value="Unassembled WGS sequence"/>
</dbReference>
<dbReference type="SUPFAM" id="SSF53850">
    <property type="entry name" value="Periplasmic binding protein-like II"/>
    <property type="match status" value="1"/>
</dbReference>
<keyword evidence="2" id="KW-1185">Reference proteome</keyword>
<gene>
    <name evidence="1" type="ORF">PZA18_00405</name>
</gene>
<accession>A0ABT7DR04</accession>